<evidence type="ECO:0000313" key="2">
    <source>
        <dbReference type="RefSeq" id="XP_075107561.1"/>
    </source>
</evidence>
<protein>
    <submittedName>
        <fullName evidence="2">Trihelix transcription factor ASR3-like</fullName>
    </submittedName>
</protein>
<dbReference type="Proteomes" id="UP000790787">
    <property type="component" value="Chromosome 4"/>
</dbReference>
<evidence type="ECO:0000313" key="1">
    <source>
        <dbReference type="Proteomes" id="UP000790787"/>
    </source>
</evidence>
<reference evidence="2" key="2">
    <citation type="submission" date="2025-08" db="UniProtKB">
        <authorList>
            <consortium name="RefSeq"/>
        </authorList>
    </citation>
    <scope>IDENTIFICATION</scope>
    <source>
        <tissue evidence="2">Leaf</tissue>
    </source>
</reference>
<sequence>MIENTTSLADLVDGQQKPTEGTDDISKTPRHSRWTRQETLVLIEGKKIAEERTHRGRKSSSVFGSDKPEPKWNSVSSYCRQHGANRGPVQCRKRWSNMISDFRKIKAWESQANGSSDSYWIMSNDLRREKKLPGFFDREVYDVMDGKEFTAEAYQLALVTITTDDKVDYGIETAEEEEEKEEEENEQENTEAEAVSHTDGYIMADDVLFPAMEDIGSNPLKEGIAKDKKAKSIPSPTPISGTAEGEQPGSDFWKRSMFKDGVKRGRQSPDGCIATSLGYKLLKTMEQNTNMLHAQLDAQIDNRQLDREQQKEHTDSLIVALNKVADALARVADKM</sequence>
<reference evidence="1" key="1">
    <citation type="journal article" date="2014" name="Nat. Commun.">
        <title>The tobacco genome sequence and its comparison with those of tomato and potato.</title>
        <authorList>
            <person name="Sierro N."/>
            <person name="Battey J.N."/>
            <person name="Ouadi S."/>
            <person name="Bakaher N."/>
            <person name="Bovet L."/>
            <person name="Willig A."/>
            <person name="Goepfert S."/>
            <person name="Peitsch M.C."/>
            <person name="Ivanov N.V."/>
        </authorList>
    </citation>
    <scope>NUCLEOTIDE SEQUENCE [LARGE SCALE GENOMIC DNA]</scope>
</reference>
<keyword evidence="1" id="KW-1185">Reference proteome</keyword>
<accession>A0AC58UDJ0</accession>
<dbReference type="RefSeq" id="XP_075107561.1">
    <property type="nucleotide sequence ID" value="XM_075251460.1"/>
</dbReference>
<gene>
    <name evidence="2" type="primary">LOC107822821</name>
</gene>
<proteinExistence type="predicted"/>
<name>A0AC58UDJ0_TOBAC</name>
<organism evidence="1 2">
    <name type="scientific">Nicotiana tabacum</name>
    <name type="common">Common tobacco</name>
    <dbReference type="NCBI Taxonomy" id="4097"/>
    <lineage>
        <taxon>Eukaryota</taxon>
        <taxon>Viridiplantae</taxon>
        <taxon>Streptophyta</taxon>
        <taxon>Embryophyta</taxon>
        <taxon>Tracheophyta</taxon>
        <taxon>Spermatophyta</taxon>
        <taxon>Magnoliopsida</taxon>
        <taxon>eudicotyledons</taxon>
        <taxon>Gunneridae</taxon>
        <taxon>Pentapetalae</taxon>
        <taxon>asterids</taxon>
        <taxon>lamiids</taxon>
        <taxon>Solanales</taxon>
        <taxon>Solanaceae</taxon>
        <taxon>Nicotianoideae</taxon>
        <taxon>Nicotianeae</taxon>
        <taxon>Nicotiana</taxon>
    </lineage>
</organism>